<proteinExistence type="predicted"/>
<protein>
    <submittedName>
        <fullName evidence="1">Uncharacterized protein</fullName>
    </submittedName>
</protein>
<comment type="caution">
    <text evidence="1">The sequence shown here is derived from an EMBL/GenBank/DDBJ whole genome shotgun (WGS) entry which is preliminary data.</text>
</comment>
<reference evidence="1 2" key="2">
    <citation type="submission" date="2009-01" db="EMBL/GenBank/DDBJ databases">
        <title>Draft genome sequence of Bacteroides cellulosilyticus (DSM 14838).</title>
        <authorList>
            <person name="Sudarsanam P."/>
            <person name="Ley R."/>
            <person name="Guruge J."/>
            <person name="Turnbaugh P.J."/>
            <person name="Mahowald M."/>
            <person name="Liep D."/>
            <person name="Gordon J."/>
        </authorList>
    </citation>
    <scope>NUCLEOTIDE SEQUENCE [LARGE SCALE GENOMIC DNA]</scope>
    <source>
        <strain evidence="1 2">DSM 14838</strain>
    </source>
</reference>
<dbReference type="AlphaFoldDB" id="E2NDJ3"/>
<evidence type="ECO:0000313" key="2">
    <source>
        <dbReference type="Proteomes" id="UP000003711"/>
    </source>
</evidence>
<gene>
    <name evidence="1" type="ORF">BACCELL_02353</name>
</gene>
<organism evidence="1 2">
    <name type="scientific">Bacteroides cellulosilyticus DSM 14838</name>
    <dbReference type="NCBI Taxonomy" id="537012"/>
    <lineage>
        <taxon>Bacteria</taxon>
        <taxon>Pseudomonadati</taxon>
        <taxon>Bacteroidota</taxon>
        <taxon>Bacteroidia</taxon>
        <taxon>Bacteroidales</taxon>
        <taxon>Bacteroidaceae</taxon>
        <taxon>Bacteroides</taxon>
    </lineage>
</organism>
<name>E2NDJ3_9BACE</name>
<evidence type="ECO:0000313" key="1">
    <source>
        <dbReference type="EMBL" id="EEF90017.1"/>
    </source>
</evidence>
<reference evidence="1 2" key="1">
    <citation type="submission" date="2008-12" db="EMBL/GenBank/DDBJ databases">
        <authorList>
            <person name="Fulton L."/>
            <person name="Clifton S."/>
            <person name="Fulton B."/>
            <person name="Xu J."/>
            <person name="Minx P."/>
            <person name="Pepin K.H."/>
            <person name="Johnson M."/>
            <person name="Bhonagiri V."/>
            <person name="Nash W.E."/>
            <person name="Mardis E.R."/>
            <person name="Wilson R.K."/>
        </authorList>
    </citation>
    <scope>NUCLEOTIDE SEQUENCE [LARGE SCALE GENOMIC DNA]</scope>
    <source>
        <strain evidence="1 2">DSM 14838</strain>
    </source>
</reference>
<accession>E2NDJ3</accession>
<dbReference type="EMBL" id="ACCH01000173">
    <property type="protein sequence ID" value="EEF90017.1"/>
    <property type="molecule type" value="Genomic_DNA"/>
</dbReference>
<dbReference type="Proteomes" id="UP000003711">
    <property type="component" value="Unassembled WGS sequence"/>
</dbReference>
<dbReference type="HOGENOM" id="CLU_3212150_0_0_10"/>
<sequence length="44" mass="4903">MQNLSKVTFLLCQDILLFSFLSFSSSAYSRIASFISFTAETSAE</sequence>